<keyword evidence="1" id="KW-1133">Transmembrane helix</keyword>
<accession>A0A183DYG0</accession>
<gene>
    <name evidence="2" type="ORF">GPUH_LOCUS13751</name>
</gene>
<dbReference type="AlphaFoldDB" id="A0A183DYG0"/>
<sequence>MNLLTGITREAASSDRLILMFILAAAFVTGLPVVQEDRCLAFDGIEHALHDAMIPNREAFYKIFEVLQNEKKDFADGKAEVLIGVTYRRGDGFRLFDGSAPNDLSFLKFNPIDNLDDEDNQTIHYCLRFTIKVGK</sequence>
<dbReference type="OrthoDB" id="5852754at2759"/>
<evidence type="ECO:0000313" key="3">
    <source>
        <dbReference type="Proteomes" id="UP000271098"/>
    </source>
</evidence>
<organism evidence="4">
    <name type="scientific">Gongylonema pulchrum</name>
    <dbReference type="NCBI Taxonomy" id="637853"/>
    <lineage>
        <taxon>Eukaryota</taxon>
        <taxon>Metazoa</taxon>
        <taxon>Ecdysozoa</taxon>
        <taxon>Nematoda</taxon>
        <taxon>Chromadorea</taxon>
        <taxon>Rhabditida</taxon>
        <taxon>Spirurina</taxon>
        <taxon>Spiruromorpha</taxon>
        <taxon>Spiruroidea</taxon>
        <taxon>Gongylonematidae</taxon>
        <taxon>Gongylonema</taxon>
    </lineage>
</organism>
<name>A0A183DYG0_9BILA</name>
<proteinExistence type="predicted"/>
<keyword evidence="3" id="KW-1185">Reference proteome</keyword>
<feature type="transmembrane region" description="Helical" evidence="1">
    <location>
        <begin position="17"/>
        <end position="34"/>
    </location>
</feature>
<evidence type="ECO:0000313" key="4">
    <source>
        <dbReference type="WBParaSite" id="GPUH_0001376601-mRNA-1"/>
    </source>
</evidence>
<evidence type="ECO:0000313" key="2">
    <source>
        <dbReference type="EMBL" id="VDN22920.1"/>
    </source>
</evidence>
<dbReference type="WBParaSite" id="GPUH_0001376601-mRNA-1">
    <property type="protein sequence ID" value="GPUH_0001376601-mRNA-1"/>
    <property type="gene ID" value="GPUH_0001376601"/>
</dbReference>
<reference evidence="2 3" key="2">
    <citation type="submission" date="2018-11" db="EMBL/GenBank/DDBJ databases">
        <authorList>
            <consortium name="Pathogen Informatics"/>
        </authorList>
    </citation>
    <scope>NUCLEOTIDE SEQUENCE [LARGE SCALE GENOMIC DNA]</scope>
</reference>
<protein>
    <submittedName>
        <fullName evidence="2 4">Uncharacterized protein</fullName>
    </submittedName>
</protein>
<reference evidence="4" key="1">
    <citation type="submission" date="2016-06" db="UniProtKB">
        <authorList>
            <consortium name="WormBaseParasite"/>
        </authorList>
    </citation>
    <scope>IDENTIFICATION</scope>
</reference>
<keyword evidence="1" id="KW-0812">Transmembrane</keyword>
<keyword evidence="1" id="KW-0472">Membrane</keyword>
<dbReference type="Proteomes" id="UP000271098">
    <property type="component" value="Unassembled WGS sequence"/>
</dbReference>
<evidence type="ECO:0000256" key="1">
    <source>
        <dbReference type="SAM" id="Phobius"/>
    </source>
</evidence>
<dbReference type="EMBL" id="UYRT01080534">
    <property type="protein sequence ID" value="VDN22920.1"/>
    <property type="molecule type" value="Genomic_DNA"/>
</dbReference>